<keyword evidence="2" id="KW-0813">Transport</keyword>
<dbReference type="PATRIC" id="fig|2041.4.peg.2890"/>
<feature type="transmembrane region" description="Helical" evidence="7">
    <location>
        <begin position="208"/>
        <end position="226"/>
    </location>
</feature>
<sequence>MTTSPSPTTPAVDHPRRWAGLAVLAASLLVVVMDMTILNVALPDLAAETGASALQQLWIVDAYALVLAGLLVPVTALADRVGRKRMLLTGFTIFAVASTAVLWVDDASAVIALRVALGLGGAMIMPSTLSLIRTLFTDPRERAYALGIWAAMASLGAAVGPVVGGALLQAWSWHAAFLVNVPVMVLGVAFGVWLLPESRSARPGRIDPFGVVLTVAGMVTMVYGVKELGKDGFSGVTLVCVVAGMTMLALFVRRSLRQDAPMLAVSLFRSRIFRGGVVAALASSIAMMALLFVGSQWLQLVEGHGPLLAGVALLPLAVGGLVASPLAPRIAARIGARRAVVLGMVLLGAGPLLIFAAPQPLSYVVVGPALLVVGVGTGALALASALIIGSAPRDQVGSASAVEEICYEFGAVISISVLGGLVAALYRSGLPGDATDATRESLALALDTPVAAAAQASYAEAFGWVGLAAGLVMLAAAWLVHRLLPADLDLDALEH</sequence>
<dbReference type="Gene3D" id="1.20.1250.20">
    <property type="entry name" value="MFS general substrate transporter like domains"/>
    <property type="match status" value="1"/>
</dbReference>
<dbReference type="GO" id="GO:0005886">
    <property type="term" value="C:plasma membrane"/>
    <property type="evidence" value="ECO:0007669"/>
    <property type="project" value="UniProtKB-SubCell"/>
</dbReference>
<accession>A0A0U3T4S2</accession>
<comment type="subcellular location">
    <subcellularLocation>
        <location evidence="1">Cell membrane</location>
        <topology evidence="1">Multi-pass membrane protein</topology>
    </subcellularLocation>
</comment>
<dbReference type="InterPro" id="IPR011701">
    <property type="entry name" value="MFS"/>
</dbReference>
<reference evidence="9 10" key="1">
    <citation type="journal article" date="1991" name="Int. J. Syst. Bacteriol.">
        <title>Description of the erythromycin-producing bacterium Arthrobacter sp. strain NRRL B-3381 as Aeromicrobium erythreum gen. nov., sp. nov.</title>
        <authorList>
            <person name="Miller E.S."/>
            <person name="Woese C.R."/>
            <person name="Brenner S."/>
        </authorList>
    </citation>
    <scope>NUCLEOTIDE SEQUENCE [LARGE SCALE GENOMIC DNA]</scope>
    <source>
        <strain evidence="9 10">AR18</strain>
    </source>
</reference>
<evidence type="ECO:0000256" key="6">
    <source>
        <dbReference type="ARBA" id="ARBA00023136"/>
    </source>
</evidence>
<dbReference type="AlphaFoldDB" id="A0A0U3T4S2"/>
<dbReference type="EMBL" id="CP011502">
    <property type="protein sequence ID" value="ALX05706.1"/>
    <property type="molecule type" value="Genomic_DNA"/>
</dbReference>
<keyword evidence="10" id="KW-1185">Reference proteome</keyword>
<keyword evidence="6 7" id="KW-0472">Membrane</keyword>
<evidence type="ECO:0000256" key="3">
    <source>
        <dbReference type="ARBA" id="ARBA00022475"/>
    </source>
</evidence>
<feature type="transmembrane region" description="Helical" evidence="7">
    <location>
        <begin position="339"/>
        <end position="357"/>
    </location>
</feature>
<evidence type="ECO:0000259" key="8">
    <source>
        <dbReference type="PROSITE" id="PS50850"/>
    </source>
</evidence>
<evidence type="ECO:0000256" key="5">
    <source>
        <dbReference type="ARBA" id="ARBA00022989"/>
    </source>
</evidence>
<feature type="transmembrane region" description="Helical" evidence="7">
    <location>
        <begin position="86"/>
        <end position="104"/>
    </location>
</feature>
<dbReference type="PANTHER" id="PTHR42718">
    <property type="entry name" value="MAJOR FACILITATOR SUPERFAMILY MULTIDRUG TRANSPORTER MFSC"/>
    <property type="match status" value="1"/>
</dbReference>
<feature type="transmembrane region" description="Helical" evidence="7">
    <location>
        <begin position="232"/>
        <end position="252"/>
    </location>
</feature>
<feature type="transmembrane region" description="Helical" evidence="7">
    <location>
        <begin position="272"/>
        <end position="295"/>
    </location>
</feature>
<dbReference type="GO" id="GO:0022857">
    <property type="term" value="F:transmembrane transporter activity"/>
    <property type="evidence" value="ECO:0007669"/>
    <property type="project" value="InterPro"/>
</dbReference>
<dbReference type="STRING" id="2041.AERYTH_13860"/>
<keyword evidence="4 7" id="KW-0812">Transmembrane</keyword>
<keyword evidence="3" id="KW-1003">Cell membrane</keyword>
<dbReference type="InterPro" id="IPR036259">
    <property type="entry name" value="MFS_trans_sf"/>
</dbReference>
<keyword evidence="5 7" id="KW-1133">Transmembrane helix</keyword>
<organism evidence="9 10">
    <name type="scientific">Aeromicrobium erythreum</name>
    <dbReference type="NCBI Taxonomy" id="2041"/>
    <lineage>
        <taxon>Bacteria</taxon>
        <taxon>Bacillati</taxon>
        <taxon>Actinomycetota</taxon>
        <taxon>Actinomycetes</taxon>
        <taxon>Propionibacteriales</taxon>
        <taxon>Nocardioidaceae</taxon>
        <taxon>Aeromicrobium</taxon>
    </lineage>
</organism>
<dbReference type="PROSITE" id="PS50850">
    <property type="entry name" value="MFS"/>
    <property type="match status" value="1"/>
</dbReference>
<feature type="transmembrane region" description="Helical" evidence="7">
    <location>
        <begin position="173"/>
        <end position="196"/>
    </location>
</feature>
<evidence type="ECO:0000313" key="10">
    <source>
        <dbReference type="Proteomes" id="UP000067689"/>
    </source>
</evidence>
<dbReference type="RefSeq" id="WP_067859917.1">
    <property type="nucleotide sequence ID" value="NZ_CP011502.1"/>
</dbReference>
<feature type="domain" description="Major facilitator superfamily (MFS) profile" evidence="8">
    <location>
        <begin position="20"/>
        <end position="488"/>
    </location>
</feature>
<evidence type="ECO:0000313" key="9">
    <source>
        <dbReference type="EMBL" id="ALX05706.1"/>
    </source>
</evidence>
<feature type="transmembrane region" description="Helical" evidence="7">
    <location>
        <begin position="307"/>
        <end position="327"/>
    </location>
</feature>
<name>A0A0U3T4S2_9ACTN</name>
<gene>
    <name evidence="9" type="ORF">AERYTH_13860</name>
</gene>
<dbReference type="Pfam" id="PF07690">
    <property type="entry name" value="MFS_1"/>
    <property type="match status" value="1"/>
</dbReference>
<evidence type="ECO:0000256" key="4">
    <source>
        <dbReference type="ARBA" id="ARBA00022692"/>
    </source>
</evidence>
<feature type="transmembrane region" description="Helical" evidence="7">
    <location>
        <begin position="62"/>
        <end position="79"/>
    </location>
</feature>
<evidence type="ECO:0000256" key="1">
    <source>
        <dbReference type="ARBA" id="ARBA00004651"/>
    </source>
</evidence>
<proteinExistence type="predicted"/>
<dbReference type="PRINTS" id="PR01036">
    <property type="entry name" value="TCRTETB"/>
</dbReference>
<feature type="transmembrane region" description="Helical" evidence="7">
    <location>
        <begin position="21"/>
        <end position="42"/>
    </location>
</feature>
<dbReference type="Proteomes" id="UP000067689">
    <property type="component" value="Chromosome"/>
</dbReference>
<dbReference type="KEGG" id="aer:AERYTH_13860"/>
<feature type="transmembrane region" description="Helical" evidence="7">
    <location>
        <begin position="409"/>
        <end position="426"/>
    </location>
</feature>
<dbReference type="Gene3D" id="1.20.1720.10">
    <property type="entry name" value="Multidrug resistance protein D"/>
    <property type="match status" value="1"/>
</dbReference>
<dbReference type="CDD" id="cd17321">
    <property type="entry name" value="MFS_MMR_MDR_like"/>
    <property type="match status" value="1"/>
</dbReference>
<dbReference type="OrthoDB" id="7375466at2"/>
<feature type="transmembrane region" description="Helical" evidence="7">
    <location>
        <begin position="110"/>
        <end position="132"/>
    </location>
</feature>
<feature type="transmembrane region" description="Helical" evidence="7">
    <location>
        <begin position="144"/>
        <end position="167"/>
    </location>
</feature>
<feature type="transmembrane region" description="Helical" evidence="7">
    <location>
        <begin position="363"/>
        <end position="388"/>
    </location>
</feature>
<dbReference type="SUPFAM" id="SSF103473">
    <property type="entry name" value="MFS general substrate transporter"/>
    <property type="match status" value="1"/>
</dbReference>
<dbReference type="InterPro" id="IPR020846">
    <property type="entry name" value="MFS_dom"/>
</dbReference>
<evidence type="ECO:0000256" key="2">
    <source>
        <dbReference type="ARBA" id="ARBA00022448"/>
    </source>
</evidence>
<protein>
    <submittedName>
        <fullName evidence="9">MFS transporter</fullName>
    </submittedName>
</protein>
<dbReference type="PANTHER" id="PTHR42718:SF47">
    <property type="entry name" value="METHYL VIOLOGEN RESISTANCE PROTEIN SMVA"/>
    <property type="match status" value="1"/>
</dbReference>
<evidence type="ECO:0000256" key="7">
    <source>
        <dbReference type="SAM" id="Phobius"/>
    </source>
</evidence>
<feature type="transmembrane region" description="Helical" evidence="7">
    <location>
        <begin position="461"/>
        <end position="480"/>
    </location>
</feature>